<dbReference type="InterPro" id="IPR056411">
    <property type="entry name" value="CysS_C"/>
</dbReference>
<evidence type="ECO:0000256" key="12">
    <source>
        <dbReference type="ARBA" id="ARBA00047398"/>
    </source>
</evidence>
<comment type="cofactor">
    <cofactor evidence="13">
        <name>Zn(2+)</name>
        <dbReference type="ChEBI" id="CHEBI:29105"/>
    </cofactor>
    <text evidence="13">Binds 1 zinc ion per subunit.</text>
</comment>
<feature type="binding site" evidence="13">
    <location>
        <position position="29"/>
    </location>
    <ligand>
        <name>Zn(2+)</name>
        <dbReference type="ChEBI" id="CHEBI:29105"/>
    </ligand>
</feature>
<dbReference type="Gene3D" id="3.40.50.620">
    <property type="entry name" value="HUPs"/>
    <property type="match status" value="1"/>
</dbReference>
<organism evidence="16 17">
    <name type="scientific">Halobacillus yeomjeoni</name>
    <dbReference type="NCBI Taxonomy" id="311194"/>
    <lineage>
        <taxon>Bacteria</taxon>
        <taxon>Bacillati</taxon>
        <taxon>Bacillota</taxon>
        <taxon>Bacilli</taxon>
        <taxon>Bacillales</taxon>
        <taxon>Bacillaceae</taxon>
        <taxon>Halobacillus</taxon>
    </lineage>
</organism>
<dbReference type="GO" id="GO:0008270">
    <property type="term" value="F:zinc ion binding"/>
    <property type="evidence" value="ECO:0007669"/>
    <property type="project" value="UniProtKB-UniRule"/>
</dbReference>
<evidence type="ECO:0000256" key="3">
    <source>
        <dbReference type="ARBA" id="ARBA00011245"/>
    </source>
</evidence>
<evidence type="ECO:0000313" key="17">
    <source>
        <dbReference type="Proteomes" id="UP000614490"/>
    </source>
</evidence>
<feature type="binding site" evidence="13">
    <location>
        <position position="269"/>
    </location>
    <ligand>
        <name>ATP</name>
        <dbReference type="ChEBI" id="CHEBI:30616"/>
    </ligand>
</feature>
<evidence type="ECO:0000256" key="14">
    <source>
        <dbReference type="SAM" id="Coils"/>
    </source>
</evidence>
<dbReference type="EMBL" id="JADZSC010000005">
    <property type="protein sequence ID" value="MBH0231751.1"/>
    <property type="molecule type" value="Genomic_DNA"/>
</dbReference>
<evidence type="ECO:0000256" key="6">
    <source>
        <dbReference type="ARBA" id="ARBA00022723"/>
    </source>
</evidence>
<gene>
    <name evidence="13" type="primary">cysS</name>
    <name evidence="16" type="ORF">H0267_16250</name>
</gene>
<dbReference type="Gene3D" id="1.20.120.1910">
    <property type="entry name" value="Cysteine-tRNA ligase, C-terminal anti-codon recognition domain"/>
    <property type="match status" value="1"/>
</dbReference>
<proteinExistence type="inferred from homology"/>
<dbReference type="SMART" id="SM00840">
    <property type="entry name" value="DALR_2"/>
    <property type="match status" value="1"/>
</dbReference>
<dbReference type="InterPro" id="IPR015803">
    <property type="entry name" value="Cys-tRNA-ligase"/>
</dbReference>
<dbReference type="NCBIfam" id="TIGR00435">
    <property type="entry name" value="cysS"/>
    <property type="match status" value="1"/>
</dbReference>
<feature type="binding site" evidence="13">
    <location>
        <position position="209"/>
    </location>
    <ligand>
        <name>Zn(2+)</name>
        <dbReference type="ChEBI" id="CHEBI:29105"/>
    </ligand>
</feature>
<dbReference type="InterPro" id="IPR009080">
    <property type="entry name" value="tRNAsynth_Ia_anticodon-bd"/>
</dbReference>
<dbReference type="InterPro" id="IPR024909">
    <property type="entry name" value="Cys-tRNA/MSH_ligase"/>
</dbReference>
<feature type="domain" description="Cysteinyl-tRNA synthetase class Ia DALR" evidence="15">
    <location>
        <begin position="353"/>
        <end position="417"/>
    </location>
</feature>
<dbReference type="RefSeq" id="WP_197318394.1">
    <property type="nucleotide sequence ID" value="NZ_JADZSC010000005.1"/>
</dbReference>
<keyword evidence="14" id="KW-0175">Coiled coil</keyword>
<dbReference type="FunFam" id="3.40.50.620:FF:000009">
    <property type="entry name" value="Cysteine--tRNA ligase"/>
    <property type="match status" value="1"/>
</dbReference>
<keyword evidence="7 13" id="KW-0547">Nucleotide-binding</keyword>
<dbReference type="EC" id="6.1.1.16" evidence="13"/>
<keyword evidence="5 13" id="KW-0436">Ligase</keyword>
<dbReference type="CDD" id="cd00672">
    <property type="entry name" value="CysRS_core"/>
    <property type="match status" value="1"/>
</dbReference>
<dbReference type="GO" id="GO:0004817">
    <property type="term" value="F:cysteine-tRNA ligase activity"/>
    <property type="evidence" value="ECO:0007669"/>
    <property type="project" value="UniProtKB-UniRule"/>
</dbReference>
<protein>
    <recommendedName>
        <fullName evidence="13">Cysteine--tRNA ligase</fullName>
        <ecNumber evidence="13">6.1.1.16</ecNumber>
    </recommendedName>
    <alternativeName>
        <fullName evidence="13">Cysteinyl-tRNA synthetase</fullName>
        <shortName evidence="13">CysRS</shortName>
    </alternativeName>
</protein>
<keyword evidence="6 13" id="KW-0479">Metal-binding</keyword>
<accession>A0A931MX74</accession>
<sequence>MSINIYNTLTRKKEPFQPLEEGKVKMYVCGPTVYNYIHIGNARPAIVFDTVRRYFEYRGYDVHYVLNFTDVDDKLIKAANEMGEEVPDIANRFIKAYKEDVGALGVQEAVDHPRVTENMNEIIEFIEGLIEKGFAYEAGGDVYFRTRSFDNYGKLSHQSIDELRSGARIEVGDKKEDPLDFTLWKDAKPGEISWESPWGTGRPGWHIECSAMAKKYLGDTIDIHAGGQDLTFPHHENEIAQSEAYNGSSFARYWMHNGYINIENEKMSKSLGNFVLAHDLVKKHDPQVIRFFMLSVQYRHPINFSDELLRGAKSSFDRIKNGFENVKHRKKTSLNLQVNHKEWIEEIDSYKEKFIQEMDDDFNTANAISVIFDLTKSANLYLQGEQTHTEVLESYEQTFKELMNVLGIELETQEELLDEEIEALLEERVLARKQRNFERADQIRDELKARNIILEDTSQGTRWKRG</sequence>
<feature type="binding site" evidence="13">
    <location>
        <position position="238"/>
    </location>
    <ligand>
        <name>Zn(2+)</name>
        <dbReference type="ChEBI" id="CHEBI:29105"/>
    </ligand>
</feature>
<comment type="caution">
    <text evidence="16">The sequence shown here is derived from an EMBL/GenBank/DDBJ whole genome shotgun (WGS) entry which is preliminary data.</text>
</comment>
<keyword evidence="9 13" id="KW-0067">ATP-binding</keyword>
<evidence type="ECO:0000256" key="1">
    <source>
        <dbReference type="ARBA" id="ARBA00004496"/>
    </source>
</evidence>
<evidence type="ECO:0000256" key="13">
    <source>
        <dbReference type="HAMAP-Rule" id="MF_00041"/>
    </source>
</evidence>
<evidence type="ECO:0000256" key="5">
    <source>
        <dbReference type="ARBA" id="ARBA00022598"/>
    </source>
</evidence>
<keyword evidence="10 13" id="KW-0648">Protein biosynthesis</keyword>
<dbReference type="Proteomes" id="UP000614490">
    <property type="component" value="Unassembled WGS sequence"/>
</dbReference>
<evidence type="ECO:0000256" key="9">
    <source>
        <dbReference type="ARBA" id="ARBA00022840"/>
    </source>
</evidence>
<feature type="short sequence motif" description="'KMSKS' region" evidence="13">
    <location>
        <begin position="266"/>
        <end position="270"/>
    </location>
</feature>
<dbReference type="AlphaFoldDB" id="A0A931MX74"/>
<dbReference type="PANTHER" id="PTHR10890:SF3">
    <property type="entry name" value="CYSTEINE--TRNA LIGASE, CYTOPLASMIC"/>
    <property type="match status" value="1"/>
</dbReference>
<dbReference type="SUPFAM" id="SSF47323">
    <property type="entry name" value="Anticodon-binding domain of a subclass of class I aminoacyl-tRNA synthetases"/>
    <property type="match status" value="1"/>
</dbReference>
<evidence type="ECO:0000256" key="11">
    <source>
        <dbReference type="ARBA" id="ARBA00023146"/>
    </source>
</evidence>
<name>A0A931MX74_9BACI</name>
<dbReference type="InterPro" id="IPR032678">
    <property type="entry name" value="tRNA-synt_1_cat_dom"/>
</dbReference>
<keyword evidence="13" id="KW-0597">Phosphoprotein</keyword>
<reference evidence="16 17" key="1">
    <citation type="journal article" date="2005" name="Int. J. Syst. Evol. Microbiol.">
        <title>Halobacillus yeomjeoni sp. nov., isolated from a marine solar saltern in Korea.</title>
        <authorList>
            <person name="Yoon J.H."/>
            <person name="Kang S.J."/>
            <person name="Lee C.H."/>
            <person name="Oh H.W."/>
            <person name="Oh T.K."/>
        </authorList>
    </citation>
    <scope>NUCLEOTIDE SEQUENCE [LARGE SCALE GENOMIC DNA]</scope>
    <source>
        <strain evidence="16 17">KCTC 3957</strain>
    </source>
</reference>
<comment type="similarity">
    <text evidence="2 13">Belongs to the class-I aminoacyl-tRNA synthetase family.</text>
</comment>
<evidence type="ECO:0000256" key="7">
    <source>
        <dbReference type="ARBA" id="ARBA00022741"/>
    </source>
</evidence>
<dbReference type="Pfam" id="PF09190">
    <property type="entry name" value="DALR_2"/>
    <property type="match status" value="1"/>
</dbReference>
<feature type="modified residue" description="Phosphoserine" evidence="13">
    <location>
        <position position="270"/>
    </location>
</feature>
<dbReference type="GO" id="GO:0005829">
    <property type="term" value="C:cytosol"/>
    <property type="evidence" value="ECO:0007669"/>
    <property type="project" value="TreeGrafter"/>
</dbReference>
<evidence type="ECO:0000256" key="4">
    <source>
        <dbReference type="ARBA" id="ARBA00022490"/>
    </source>
</evidence>
<dbReference type="PRINTS" id="PR00983">
    <property type="entry name" value="TRNASYNTHCYS"/>
</dbReference>
<evidence type="ECO:0000313" key="16">
    <source>
        <dbReference type="EMBL" id="MBH0231751.1"/>
    </source>
</evidence>
<comment type="catalytic activity">
    <reaction evidence="12 13">
        <text>tRNA(Cys) + L-cysteine + ATP = L-cysteinyl-tRNA(Cys) + AMP + diphosphate</text>
        <dbReference type="Rhea" id="RHEA:17773"/>
        <dbReference type="Rhea" id="RHEA-COMP:9661"/>
        <dbReference type="Rhea" id="RHEA-COMP:9679"/>
        <dbReference type="ChEBI" id="CHEBI:30616"/>
        <dbReference type="ChEBI" id="CHEBI:33019"/>
        <dbReference type="ChEBI" id="CHEBI:35235"/>
        <dbReference type="ChEBI" id="CHEBI:78442"/>
        <dbReference type="ChEBI" id="CHEBI:78517"/>
        <dbReference type="ChEBI" id="CHEBI:456215"/>
        <dbReference type="EC" id="6.1.1.16"/>
    </reaction>
</comment>
<keyword evidence="8 13" id="KW-0862">Zinc</keyword>
<dbReference type="HAMAP" id="MF_00041">
    <property type="entry name" value="Cys_tRNA_synth"/>
    <property type="match status" value="1"/>
</dbReference>
<keyword evidence="4 13" id="KW-0963">Cytoplasm</keyword>
<feature type="binding site" evidence="13">
    <location>
        <position position="234"/>
    </location>
    <ligand>
        <name>Zn(2+)</name>
        <dbReference type="ChEBI" id="CHEBI:29105"/>
    </ligand>
</feature>
<dbReference type="InterPro" id="IPR014729">
    <property type="entry name" value="Rossmann-like_a/b/a_fold"/>
</dbReference>
<dbReference type="GO" id="GO:0005524">
    <property type="term" value="F:ATP binding"/>
    <property type="evidence" value="ECO:0007669"/>
    <property type="project" value="UniProtKB-UniRule"/>
</dbReference>
<evidence type="ECO:0000256" key="10">
    <source>
        <dbReference type="ARBA" id="ARBA00022917"/>
    </source>
</evidence>
<dbReference type="PANTHER" id="PTHR10890">
    <property type="entry name" value="CYSTEINYL-TRNA SYNTHETASE"/>
    <property type="match status" value="1"/>
</dbReference>
<keyword evidence="11 13" id="KW-0030">Aminoacyl-tRNA synthetase</keyword>
<evidence type="ECO:0000256" key="8">
    <source>
        <dbReference type="ARBA" id="ARBA00022833"/>
    </source>
</evidence>
<dbReference type="Pfam" id="PF23493">
    <property type="entry name" value="CysS_C"/>
    <property type="match status" value="1"/>
</dbReference>
<dbReference type="InterPro" id="IPR015273">
    <property type="entry name" value="Cys-tRNA-synt_Ia_DALR"/>
</dbReference>
<dbReference type="Pfam" id="PF01406">
    <property type="entry name" value="tRNA-synt_1e"/>
    <property type="match status" value="1"/>
</dbReference>
<dbReference type="GO" id="GO:0006423">
    <property type="term" value="P:cysteinyl-tRNA aminoacylation"/>
    <property type="evidence" value="ECO:0007669"/>
    <property type="project" value="UniProtKB-UniRule"/>
</dbReference>
<feature type="short sequence motif" description="'HIGH' region" evidence="13">
    <location>
        <begin position="31"/>
        <end position="41"/>
    </location>
</feature>
<keyword evidence="17" id="KW-1185">Reference proteome</keyword>
<dbReference type="SUPFAM" id="SSF52374">
    <property type="entry name" value="Nucleotidylyl transferase"/>
    <property type="match status" value="1"/>
</dbReference>
<comment type="subcellular location">
    <subcellularLocation>
        <location evidence="1 13">Cytoplasm</location>
    </subcellularLocation>
</comment>
<comment type="subunit">
    <text evidence="3 13">Monomer.</text>
</comment>
<feature type="coiled-coil region" evidence="14">
    <location>
        <begin position="407"/>
        <end position="450"/>
    </location>
</feature>
<evidence type="ECO:0000256" key="2">
    <source>
        <dbReference type="ARBA" id="ARBA00005594"/>
    </source>
</evidence>
<evidence type="ECO:0000259" key="15">
    <source>
        <dbReference type="SMART" id="SM00840"/>
    </source>
</evidence>